<comment type="subcellular location">
    <subcellularLocation>
        <location evidence="1">Membrane</location>
    </subcellularLocation>
</comment>
<dbReference type="AlphaFoldDB" id="A0A7F8Q6H2"/>
<gene>
    <name evidence="7" type="primary">LOC102731536</name>
</gene>
<dbReference type="RefSeq" id="XP_030876840.1">
    <property type="nucleotide sequence ID" value="XM_031020980.1"/>
</dbReference>
<dbReference type="GO" id="GO:0016050">
    <property type="term" value="P:vesicle organization"/>
    <property type="evidence" value="ECO:0007669"/>
    <property type="project" value="TreeGrafter"/>
</dbReference>
<dbReference type="GO" id="GO:0006897">
    <property type="term" value="P:endocytosis"/>
    <property type="evidence" value="ECO:0007669"/>
    <property type="project" value="TreeGrafter"/>
</dbReference>
<evidence type="ECO:0000313" key="7">
    <source>
        <dbReference type="RefSeq" id="XP_030876840.1"/>
    </source>
</evidence>
<dbReference type="SUPFAM" id="SSF110296">
    <property type="entry name" value="Oligoxyloglucan reducing end-specific cellobiohydrolase"/>
    <property type="match status" value="1"/>
</dbReference>
<feature type="domain" description="VPS10" evidence="5">
    <location>
        <begin position="22"/>
        <end position="398"/>
    </location>
</feature>
<dbReference type="Proteomes" id="UP000245341">
    <property type="component" value="Unplaced"/>
</dbReference>
<dbReference type="InterPro" id="IPR015943">
    <property type="entry name" value="WD40/YVTN_repeat-like_dom_sf"/>
</dbReference>
<dbReference type="PANTHER" id="PTHR12106">
    <property type="entry name" value="SORTILIN RELATED"/>
    <property type="match status" value="1"/>
</dbReference>
<dbReference type="GO" id="GO:0005794">
    <property type="term" value="C:Golgi apparatus"/>
    <property type="evidence" value="ECO:0007669"/>
    <property type="project" value="TreeGrafter"/>
</dbReference>
<dbReference type="Gene3D" id="2.130.10.10">
    <property type="entry name" value="YVTN repeat-like/Quinoprotein amine dehydrogenase"/>
    <property type="match status" value="1"/>
</dbReference>
<dbReference type="PANTHER" id="PTHR12106:SF23">
    <property type="entry name" value="SORTILIN"/>
    <property type="match status" value="1"/>
</dbReference>
<organism evidence="6 7">
    <name type="scientific">Leptonychotes weddellii</name>
    <name type="common">Weddell seal</name>
    <name type="synonym">Otaria weddellii</name>
    <dbReference type="NCBI Taxonomy" id="9713"/>
    <lineage>
        <taxon>Eukaryota</taxon>
        <taxon>Metazoa</taxon>
        <taxon>Chordata</taxon>
        <taxon>Craniata</taxon>
        <taxon>Vertebrata</taxon>
        <taxon>Euteleostomi</taxon>
        <taxon>Mammalia</taxon>
        <taxon>Eutheria</taxon>
        <taxon>Laurasiatheria</taxon>
        <taxon>Carnivora</taxon>
        <taxon>Caniformia</taxon>
        <taxon>Pinnipedia</taxon>
        <taxon>Phocidae</taxon>
        <taxon>Monachinae</taxon>
        <taxon>Lobodontini</taxon>
        <taxon>Leptonychotes</taxon>
    </lineage>
</organism>
<proteinExistence type="predicted"/>
<evidence type="ECO:0000256" key="3">
    <source>
        <dbReference type="ARBA" id="ARBA00023136"/>
    </source>
</evidence>
<evidence type="ECO:0000313" key="6">
    <source>
        <dbReference type="Proteomes" id="UP000245341"/>
    </source>
</evidence>
<keyword evidence="2" id="KW-0677">Repeat</keyword>
<dbReference type="InterPro" id="IPR050310">
    <property type="entry name" value="VPS10-sortilin"/>
</dbReference>
<dbReference type="InterPro" id="IPR031778">
    <property type="entry name" value="Sortilin_N"/>
</dbReference>
<evidence type="ECO:0000256" key="1">
    <source>
        <dbReference type="ARBA" id="ARBA00004370"/>
    </source>
</evidence>
<dbReference type="GO" id="GO:0016020">
    <property type="term" value="C:membrane"/>
    <property type="evidence" value="ECO:0007669"/>
    <property type="project" value="UniProtKB-SubCell"/>
</dbReference>
<dbReference type="SMART" id="SM00602">
    <property type="entry name" value="VPS10"/>
    <property type="match status" value="1"/>
</dbReference>
<dbReference type="KEGG" id="lww:102731536"/>
<keyword evidence="4" id="KW-0325">Glycoprotein</keyword>
<dbReference type="GO" id="GO:0005829">
    <property type="term" value="C:cytosol"/>
    <property type="evidence" value="ECO:0007669"/>
    <property type="project" value="GOC"/>
</dbReference>
<protein>
    <submittedName>
        <fullName evidence="7">Sortilin</fullName>
    </submittedName>
</protein>
<dbReference type="OrthoDB" id="443634at2759"/>
<keyword evidence="6" id="KW-1185">Reference proteome</keyword>
<sequence length="398" mass="44418">MAFRKQALREALIVPFPEIVQEFLLISQHVFDDLSVSVSLSWVGDGTGIILVLTTFHVPLVIMTFGQSKLYRSNLKKYEKGSSSKEIRLTSLSGKTIKEDEGEDATRRIHVSTDQGDTWSMAQLPSVGQEQFYSILAANDDMVFMHVDEPGDTGFGTIFTSDDRGVVYSKSLDRHLYTTTGGETDFTNVTSLRGVYITSVLSEDNSIQTMITFDQGGRWKHLRKPENSECDATAKNKNECSLHIHASYSISQKLNVPMAPLSEPKAVGIVIAHGSVGDAISVMIPDVYISDDGGYSWAKMLEGPHYYTILDSGGIIVAIEHSSRPINVIKFSTDEGQCWQTYTFTREPIYFTGLASEPGARSMNISIWGFTESFLTRQWVSYTIDFKDVLERNCEYLL</sequence>
<dbReference type="GeneID" id="102731536"/>
<dbReference type="GO" id="GO:0006895">
    <property type="term" value="P:Golgi to endosome transport"/>
    <property type="evidence" value="ECO:0007669"/>
    <property type="project" value="TreeGrafter"/>
</dbReference>
<name>A0A7F8Q6H2_LEPWE</name>
<keyword evidence="3" id="KW-0472">Membrane</keyword>
<reference evidence="7" key="1">
    <citation type="submission" date="2025-08" db="UniProtKB">
        <authorList>
            <consortium name="RefSeq"/>
        </authorList>
    </citation>
    <scope>IDENTIFICATION</scope>
    <source>
        <tissue evidence="7">Liver</tissue>
    </source>
</reference>
<evidence type="ECO:0000259" key="5">
    <source>
        <dbReference type="SMART" id="SM00602"/>
    </source>
</evidence>
<dbReference type="InterPro" id="IPR006581">
    <property type="entry name" value="VPS10"/>
</dbReference>
<evidence type="ECO:0000256" key="2">
    <source>
        <dbReference type="ARBA" id="ARBA00022737"/>
    </source>
</evidence>
<evidence type="ECO:0000256" key="4">
    <source>
        <dbReference type="ARBA" id="ARBA00023180"/>
    </source>
</evidence>
<accession>A0A7F8Q6H2</accession>
<dbReference type="Pfam" id="PF15902">
    <property type="entry name" value="Sortilin-Vps10"/>
    <property type="match status" value="1"/>
</dbReference>